<evidence type="ECO:0000256" key="1">
    <source>
        <dbReference type="ARBA" id="ARBA00022679"/>
    </source>
</evidence>
<evidence type="ECO:0000259" key="3">
    <source>
        <dbReference type="PROSITE" id="PS51186"/>
    </source>
</evidence>
<protein>
    <submittedName>
        <fullName evidence="4">GNAT family acetyltransferase</fullName>
        <ecNumber evidence="4">2.3.1.-</ecNumber>
    </submittedName>
</protein>
<dbReference type="Gene3D" id="3.40.630.30">
    <property type="match status" value="1"/>
</dbReference>
<dbReference type="Proteomes" id="UP000095594">
    <property type="component" value="Unassembled WGS sequence"/>
</dbReference>
<evidence type="ECO:0000313" key="4">
    <source>
        <dbReference type="EMBL" id="CUP11447.1"/>
    </source>
</evidence>
<dbReference type="CDD" id="cd04301">
    <property type="entry name" value="NAT_SF"/>
    <property type="match status" value="1"/>
</dbReference>
<dbReference type="PROSITE" id="PS51186">
    <property type="entry name" value="GNAT"/>
    <property type="match status" value="1"/>
</dbReference>
<sequence>MDKSIKYYEVLMIRRNSEFFRKYKLPVGYTIKPYEKGMEEEWSKLQTEVGEFKDVSDAKRYFEDEFIKENVDLSNYCYFVESPKGKVVATASLWFGKHFDEGIKYRLHWLSVHPDYRGKGLGKALISYILKNEKLKGEKYVYLKTQTWSYKAIALYLKFGFKPYSGIKPDNWDCCHMDFENYNNEAWELIWSKIK</sequence>
<dbReference type="InterPro" id="IPR051556">
    <property type="entry name" value="N-term/lysine_N-AcTrnsfr"/>
</dbReference>
<keyword evidence="1 4" id="KW-0808">Transferase</keyword>
<accession>A0A174KMS4</accession>
<evidence type="ECO:0000256" key="2">
    <source>
        <dbReference type="ARBA" id="ARBA00023315"/>
    </source>
</evidence>
<dbReference type="EMBL" id="CYZX01000026">
    <property type="protein sequence ID" value="CUP11447.1"/>
    <property type="molecule type" value="Genomic_DNA"/>
</dbReference>
<gene>
    <name evidence="4" type="primary">yncA</name>
    <name evidence="4" type="ORF">ERS852471_03028</name>
</gene>
<dbReference type="Pfam" id="PF00583">
    <property type="entry name" value="Acetyltransf_1"/>
    <property type="match status" value="1"/>
</dbReference>
<dbReference type="AlphaFoldDB" id="A0A174KMS4"/>
<reference evidence="4 5" key="1">
    <citation type="submission" date="2015-09" db="EMBL/GenBank/DDBJ databases">
        <authorList>
            <consortium name="Pathogen Informatics"/>
        </authorList>
    </citation>
    <scope>NUCLEOTIDE SEQUENCE [LARGE SCALE GENOMIC DNA]</scope>
    <source>
        <strain evidence="4 5">2789STDY5834856</strain>
    </source>
</reference>
<dbReference type="EC" id="2.3.1.-" evidence="4"/>
<dbReference type="InterPro" id="IPR000182">
    <property type="entry name" value="GNAT_dom"/>
</dbReference>
<name>A0A174KMS4_9CLOT</name>
<dbReference type="GO" id="GO:0016747">
    <property type="term" value="F:acyltransferase activity, transferring groups other than amino-acyl groups"/>
    <property type="evidence" value="ECO:0007669"/>
    <property type="project" value="InterPro"/>
</dbReference>
<keyword evidence="2 4" id="KW-0012">Acyltransferase</keyword>
<dbReference type="InterPro" id="IPR016181">
    <property type="entry name" value="Acyl_CoA_acyltransferase"/>
</dbReference>
<evidence type="ECO:0000313" key="5">
    <source>
        <dbReference type="Proteomes" id="UP000095594"/>
    </source>
</evidence>
<feature type="domain" description="N-acetyltransferase" evidence="3">
    <location>
        <begin position="29"/>
        <end position="182"/>
    </location>
</feature>
<dbReference type="PANTHER" id="PTHR42919:SF8">
    <property type="entry name" value="N-ALPHA-ACETYLTRANSFERASE 50"/>
    <property type="match status" value="1"/>
</dbReference>
<proteinExistence type="predicted"/>
<organism evidence="4 5">
    <name type="scientific">Clostridium disporicum</name>
    <dbReference type="NCBI Taxonomy" id="84024"/>
    <lineage>
        <taxon>Bacteria</taxon>
        <taxon>Bacillati</taxon>
        <taxon>Bacillota</taxon>
        <taxon>Clostridia</taxon>
        <taxon>Eubacteriales</taxon>
        <taxon>Clostridiaceae</taxon>
        <taxon>Clostridium</taxon>
    </lineage>
</organism>
<dbReference type="SUPFAM" id="SSF55729">
    <property type="entry name" value="Acyl-CoA N-acyltransferases (Nat)"/>
    <property type="match status" value="1"/>
</dbReference>
<dbReference type="OrthoDB" id="581534at2"/>
<dbReference type="PANTHER" id="PTHR42919">
    <property type="entry name" value="N-ALPHA-ACETYLTRANSFERASE"/>
    <property type="match status" value="1"/>
</dbReference>
<dbReference type="RefSeq" id="WP_055267998.1">
    <property type="nucleotide sequence ID" value="NZ_CABIXQ010000026.1"/>
</dbReference>